<keyword evidence="4 6" id="KW-0238">DNA-binding</keyword>
<dbReference type="GO" id="GO:0015074">
    <property type="term" value="P:DNA integration"/>
    <property type="evidence" value="ECO:0007669"/>
    <property type="project" value="InterPro"/>
</dbReference>
<dbReference type="Pfam" id="PF00589">
    <property type="entry name" value="Phage_integrase"/>
    <property type="match status" value="1"/>
</dbReference>
<dbReference type="InterPro" id="IPR004107">
    <property type="entry name" value="Integrase_SAM-like_N"/>
</dbReference>
<dbReference type="InterPro" id="IPR013762">
    <property type="entry name" value="Integrase-like_cat_sf"/>
</dbReference>
<evidence type="ECO:0000256" key="5">
    <source>
        <dbReference type="ARBA" id="ARBA00023172"/>
    </source>
</evidence>
<keyword evidence="5" id="KW-0233">DNA recombination</keyword>
<dbReference type="InterPro" id="IPR002104">
    <property type="entry name" value="Integrase_catalytic"/>
</dbReference>
<proteinExistence type="inferred from homology"/>
<reference evidence="9" key="1">
    <citation type="submission" date="2023-02" db="EMBL/GenBank/DDBJ databases">
        <title>Gut commensal Christensenella minuta modulates host metabolism via a new class of secondary bile acids.</title>
        <authorList>
            <person name="Liu C."/>
        </authorList>
    </citation>
    <scope>NUCLEOTIDE SEQUENCE</scope>
    <source>
        <strain evidence="9">CA70</strain>
    </source>
</reference>
<dbReference type="EMBL" id="CP117826">
    <property type="protein sequence ID" value="XCC62229.1"/>
    <property type="molecule type" value="Genomic_DNA"/>
</dbReference>
<evidence type="ECO:0000256" key="6">
    <source>
        <dbReference type="PROSITE-ProRule" id="PRU01248"/>
    </source>
</evidence>
<evidence type="ECO:0000259" key="8">
    <source>
        <dbReference type="PROSITE" id="PS51900"/>
    </source>
</evidence>
<dbReference type="InterPro" id="IPR010998">
    <property type="entry name" value="Integrase_recombinase_N"/>
</dbReference>
<gene>
    <name evidence="9" type="ORF">PUP29_11950</name>
</gene>
<comment type="function">
    <text evidence="1">Site-specific tyrosine recombinase, which acts by catalyzing the cutting and rejoining of the recombining DNA molecules.</text>
</comment>
<dbReference type="AlphaFoldDB" id="A0AAU8A8T1"/>
<dbReference type="InterPro" id="IPR011010">
    <property type="entry name" value="DNA_brk_join_enz"/>
</dbReference>
<name>A0AAU8A8T1_9FIRM</name>
<dbReference type="GO" id="GO:0003677">
    <property type="term" value="F:DNA binding"/>
    <property type="evidence" value="ECO:0007669"/>
    <property type="project" value="UniProtKB-UniRule"/>
</dbReference>
<keyword evidence="3" id="KW-0229">DNA integration</keyword>
<dbReference type="PANTHER" id="PTHR30349">
    <property type="entry name" value="PHAGE INTEGRASE-RELATED"/>
    <property type="match status" value="1"/>
</dbReference>
<evidence type="ECO:0000259" key="7">
    <source>
        <dbReference type="PROSITE" id="PS51898"/>
    </source>
</evidence>
<dbReference type="RefSeq" id="WP_079545500.1">
    <property type="nucleotide sequence ID" value="NZ_CP117826.1"/>
</dbReference>
<evidence type="ECO:0000256" key="1">
    <source>
        <dbReference type="ARBA" id="ARBA00003283"/>
    </source>
</evidence>
<dbReference type="PROSITE" id="PS51898">
    <property type="entry name" value="TYR_RECOMBINASE"/>
    <property type="match status" value="1"/>
</dbReference>
<dbReference type="Gene3D" id="1.10.150.130">
    <property type="match status" value="1"/>
</dbReference>
<sequence length="301" mass="35238">MEAKMVLKEFILDCEMRKLSAKTIKGYRNNNTYLLNFIEREYGIIQIEEITHLHIKAFLMFLQKNGRKTTYTNGLIKTFRSFFKYLKQEEYIQVNPMEKVRWGKQNKPIIKTFTHKEVALMIKAYNGCDFLKVRNRAILAMLFDTGIRCSELCNLQSNAVKDNYITVWGKGNKERSVGKSPYLEKILLRYTAARYAYFRDKIMTPTNYFLSRTGKPLTPEAVERIVKFAGKQAKVSDDIRCSPHTCRHWFAQEQLKNGLDLYSLSRLLGHKHVKITQIYLDSIKDKDIVVNSIYTSPLMNL</sequence>
<evidence type="ECO:0000256" key="4">
    <source>
        <dbReference type="ARBA" id="ARBA00023125"/>
    </source>
</evidence>
<accession>A0AAU8A8T1</accession>
<dbReference type="PROSITE" id="PS51900">
    <property type="entry name" value="CB"/>
    <property type="match status" value="1"/>
</dbReference>
<evidence type="ECO:0000313" key="9">
    <source>
        <dbReference type="EMBL" id="XCC62229.1"/>
    </source>
</evidence>
<dbReference type="Pfam" id="PF13495">
    <property type="entry name" value="Phage_int_SAM_4"/>
    <property type="match status" value="1"/>
</dbReference>
<feature type="domain" description="Core-binding (CB)" evidence="8">
    <location>
        <begin position="1"/>
        <end position="87"/>
    </location>
</feature>
<dbReference type="SUPFAM" id="SSF56349">
    <property type="entry name" value="DNA breaking-rejoining enzymes"/>
    <property type="match status" value="1"/>
</dbReference>
<dbReference type="Gene3D" id="1.10.443.10">
    <property type="entry name" value="Intergrase catalytic core"/>
    <property type="match status" value="1"/>
</dbReference>
<dbReference type="GO" id="GO:0006310">
    <property type="term" value="P:DNA recombination"/>
    <property type="evidence" value="ECO:0007669"/>
    <property type="project" value="UniProtKB-KW"/>
</dbReference>
<organism evidence="9">
    <name type="scientific">Christensenella massiliensis</name>
    <dbReference type="NCBI Taxonomy" id="1805714"/>
    <lineage>
        <taxon>Bacteria</taxon>
        <taxon>Bacillati</taxon>
        <taxon>Bacillota</taxon>
        <taxon>Clostridia</taxon>
        <taxon>Christensenellales</taxon>
        <taxon>Christensenellaceae</taxon>
        <taxon>Christensenella</taxon>
    </lineage>
</organism>
<comment type="similarity">
    <text evidence="2">Belongs to the 'phage' integrase family.</text>
</comment>
<evidence type="ECO:0000256" key="2">
    <source>
        <dbReference type="ARBA" id="ARBA00008857"/>
    </source>
</evidence>
<protein>
    <submittedName>
        <fullName evidence="9">Tyrosine-type recombinase/integrase</fullName>
    </submittedName>
</protein>
<feature type="domain" description="Tyr recombinase" evidence="7">
    <location>
        <begin position="108"/>
        <end position="292"/>
    </location>
</feature>
<dbReference type="PANTHER" id="PTHR30349:SF41">
    <property type="entry name" value="INTEGRASE_RECOMBINASE PROTEIN MJ0367-RELATED"/>
    <property type="match status" value="1"/>
</dbReference>
<evidence type="ECO:0000256" key="3">
    <source>
        <dbReference type="ARBA" id="ARBA00022908"/>
    </source>
</evidence>
<dbReference type="InterPro" id="IPR050090">
    <property type="entry name" value="Tyrosine_recombinase_XerCD"/>
</dbReference>
<dbReference type="InterPro" id="IPR044068">
    <property type="entry name" value="CB"/>
</dbReference>